<name>A0ACC1KYX1_9FUNG</name>
<accession>A0ACC1KYX1</accession>
<evidence type="ECO:0000313" key="2">
    <source>
        <dbReference type="Proteomes" id="UP001140096"/>
    </source>
</evidence>
<evidence type="ECO:0000313" key="1">
    <source>
        <dbReference type="EMBL" id="KAJ2797857.1"/>
    </source>
</evidence>
<dbReference type="EMBL" id="JANBUP010003098">
    <property type="protein sequence ID" value="KAJ2797857.1"/>
    <property type="molecule type" value="Genomic_DNA"/>
</dbReference>
<keyword evidence="2" id="KW-1185">Reference proteome</keyword>
<organism evidence="1 2">
    <name type="scientific">Coemansia furcata</name>
    <dbReference type="NCBI Taxonomy" id="417177"/>
    <lineage>
        <taxon>Eukaryota</taxon>
        <taxon>Fungi</taxon>
        <taxon>Fungi incertae sedis</taxon>
        <taxon>Zoopagomycota</taxon>
        <taxon>Kickxellomycotina</taxon>
        <taxon>Kickxellomycetes</taxon>
        <taxon>Kickxellales</taxon>
        <taxon>Kickxellaceae</taxon>
        <taxon>Coemansia</taxon>
    </lineage>
</organism>
<gene>
    <name evidence="1" type="ORF">H4S07_005839</name>
</gene>
<comment type="caution">
    <text evidence="1">The sequence shown here is derived from an EMBL/GenBank/DDBJ whole genome shotgun (WGS) entry which is preliminary data.</text>
</comment>
<protein>
    <submittedName>
        <fullName evidence="1">Uncharacterized protein</fullName>
    </submittedName>
</protein>
<dbReference type="Proteomes" id="UP001140096">
    <property type="component" value="Unassembled WGS sequence"/>
</dbReference>
<feature type="non-terminal residue" evidence="1">
    <location>
        <position position="125"/>
    </location>
</feature>
<sequence length="125" mass="13087">MEVIASLAPMPGAISGEEAVAGGVVAGPWLTANSDSALLYRFTPHLLEVRAITASALDIPDALATLNTAQLHGDAAEDLAISLVNPVTLNATTFLLIYVRDALSQTGRLYAFNPYTLALYTVSAK</sequence>
<reference evidence="1" key="1">
    <citation type="submission" date="2022-07" db="EMBL/GenBank/DDBJ databases">
        <title>Phylogenomic reconstructions and comparative analyses of Kickxellomycotina fungi.</title>
        <authorList>
            <person name="Reynolds N.K."/>
            <person name="Stajich J.E."/>
            <person name="Barry K."/>
            <person name="Grigoriev I.V."/>
            <person name="Crous P."/>
            <person name="Smith M.E."/>
        </authorList>
    </citation>
    <scope>NUCLEOTIDE SEQUENCE</scope>
    <source>
        <strain evidence="1">CBS 102833</strain>
    </source>
</reference>
<proteinExistence type="predicted"/>